<evidence type="ECO:0000256" key="1">
    <source>
        <dbReference type="SAM" id="MobiDB-lite"/>
    </source>
</evidence>
<accession>A0AAD8L4Z4</accession>
<comment type="caution">
    <text evidence="2">The sequence shown here is derived from an EMBL/GenBank/DDBJ whole genome shotgun (WGS) entry which is preliminary data.</text>
</comment>
<sequence>MHLTLCKIMPNPLGMLLSLLTMSNPDEYAVSRILESLKRDRTLSVNSEEHEIKELNVDEVVESTSNTNQQRRKSSKARSKLPPKSQSSKSLKVQSKLSTKSQSSKSLKSKLPTKSQSRKSLSDINIADQPKVKRQKVSSTAKTIKGMCSSSNMQKYKCLRLRNAPKPFYYALKCLSILQKKKVIDMGFGSLLEFSCAGIPSKLGHFVVDKFHAKSMKLKLEKGDIEITPELIQRIFGIPCGGTSVESLAANDKNKECYVNWRSQFVKELRPRDILRRIEETEDNGIIFVLNFIILFLNSMVECVPSGKCKTDVLERIDEDVDLKTVDWCGYIYDRLKRCKDGWKRDDIGSYFTGPVTVLMLIYLEGTSFKKLDTPINVPAIKFWSVEMMKKREILEIESGGFGRCEIKKVSDKRDAHEESKLEIIRFMEDIDSKFASFLDVKVELEVLFASALRKFPGCQVLIEKKNFFDLIFNNNAFKDNTAGAGPSTEKAGQGDLVNVEQEHVDDIMAENFFCSDSGMDALLEKSVDNELHVKEQKDLVAKEEHVDDIVVDKHIKVVNEVA</sequence>
<evidence type="ECO:0000313" key="2">
    <source>
        <dbReference type="EMBL" id="KAK1435710.1"/>
    </source>
</evidence>
<reference evidence="2" key="1">
    <citation type="journal article" date="2023" name="bioRxiv">
        <title>Improved chromosome-level genome assembly for marigold (Tagetes erecta).</title>
        <authorList>
            <person name="Jiang F."/>
            <person name="Yuan L."/>
            <person name="Wang S."/>
            <person name="Wang H."/>
            <person name="Xu D."/>
            <person name="Wang A."/>
            <person name="Fan W."/>
        </authorList>
    </citation>
    <scope>NUCLEOTIDE SEQUENCE</scope>
    <source>
        <strain evidence="2">WSJ</strain>
        <tissue evidence="2">Leaf</tissue>
    </source>
</reference>
<gene>
    <name evidence="2" type="ORF">QVD17_01476</name>
</gene>
<feature type="compositionally biased region" description="Basic residues" evidence="1">
    <location>
        <begin position="70"/>
        <end position="81"/>
    </location>
</feature>
<dbReference type="PANTHER" id="PTHR34835:SF90">
    <property type="entry name" value="AMINOTRANSFERASE-LIKE PLANT MOBILE DOMAIN-CONTAINING PROTEIN"/>
    <property type="match status" value="1"/>
</dbReference>
<dbReference type="Proteomes" id="UP001229421">
    <property type="component" value="Unassembled WGS sequence"/>
</dbReference>
<name>A0AAD8L4Z4_TARER</name>
<protein>
    <submittedName>
        <fullName evidence="2">Uncharacterized protein</fullName>
    </submittedName>
</protein>
<organism evidence="2 3">
    <name type="scientific">Tagetes erecta</name>
    <name type="common">African marigold</name>
    <dbReference type="NCBI Taxonomy" id="13708"/>
    <lineage>
        <taxon>Eukaryota</taxon>
        <taxon>Viridiplantae</taxon>
        <taxon>Streptophyta</taxon>
        <taxon>Embryophyta</taxon>
        <taxon>Tracheophyta</taxon>
        <taxon>Spermatophyta</taxon>
        <taxon>Magnoliopsida</taxon>
        <taxon>eudicotyledons</taxon>
        <taxon>Gunneridae</taxon>
        <taxon>Pentapetalae</taxon>
        <taxon>asterids</taxon>
        <taxon>campanulids</taxon>
        <taxon>Asterales</taxon>
        <taxon>Asteraceae</taxon>
        <taxon>Asteroideae</taxon>
        <taxon>Heliantheae alliance</taxon>
        <taxon>Tageteae</taxon>
        <taxon>Tagetes</taxon>
    </lineage>
</organism>
<dbReference type="AlphaFoldDB" id="A0AAD8L4Z4"/>
<dbReference type="PANTHER" id="PTHR34835">
    <property type="entry name" value="OS07G0283600 PROTEIN-RELATED"/>
    <property type="match status" value="1"/>
</dbReference>
<feature type="region of interest" description="Disordered" evidence="1">
    <location>
        <begin position="59"/>
        <end position="138"/>
    </location>
</feature>
<dbReference type="EMBL" id="JAUHHV010000001">
    <property type="protein sequence ID" value="KAK1435710.1"/>
    <property type="molecule type" value="Genomic_DNA"/>
</dbReference>
<feature type="compositionally biased region" description="Low complexity" evidence="1">
    <location>
        <begin position="82"/>
        <end position="115"/>
    </location>
</feature>
<evidence type="ECO:0000313" key="3">
    <source>
        <dbReference type="Proteomes" id="UP001229421"/>
    </source>
</evidence>
<proteinExistence type="predicted"/>
<keyword evidence="3" id="KW-1185">Reference proteome</keyword>